<dbReference type="Proteomes" id="UP000000593">
    <property type="component" value="Chromosome 2"/>
</dbReference>
<evidence type="ECO:0000256" key="1">
    <source>
        <dbReference type="SAM" id="Coils"/>
    </source>
</evidence>
<organism evidence="2 3">
    <name type="scientific">Photobacterium profundum (strain SS9)</name>
    <dbReference type="NCBI Taxonomy" id="298386"/>
    <lineage>
        <taxon>Bacteria</taxon>
        <taxon>Pseudomonadati</taxon>
        <taxon>Pseudomonadota</taxon>
        <taxon>Gammaproteobacteria</taxon>
        <taxon>Vibrionales</taxon>
        <taxon>Vibrionaceae</taxon>
        <taxon>Photobacterium</taxon>
    </lineage>
</organism>
<proteinExistence type="predicted"/>
<keyword evidence="1" id="KW-0175">Coiled coil</keyword>
<dbReference type="STRING" id="298386.PBPRB0789"/>
<sequence>MILPFILLGNSYMDAELKDQSFMNLSSNNPFLGSYHNALSVLKEFETSMAEKSMAPKSGLIFPFDAMNHAHNTMFDAWRVVMGLGTQAEAKLVKQYETEKLQVSSEEAIYQESIKILKKKIIENRRQFEAHDAELDKAVKAKQAAQRNARKQKAEFEESAKKELQLSSELSDSLTHGKELEGVNSALQEQVNTLTESLDHVQSKEQQQSEEIIRLQAVCDELTKEKV</sequence>
<keyword evidence="3" id="KW-1185">Reference proteome</keyword>
<dbReference type="HOGENOM" id="CLU_1218850_0_0_6"/>
<accession>Q6LJ69</accession>
<reference evidence="3" key="1">
    <citation type="journal article" date="2005" name="Science">
        <title>Life at depth: Photobacterium profundum genome sequence and expression analysis.</title>
        <authorList>
            <person name="Vezzi A."/>
            <person name="Campanaro S."/>
            <person name="D'Angelo M."/>
            <person name="Simonato F."/>
            <person name="Vitulo N."/>
            <person name="Lauro F.M."/>
            <person name="Cestaro A."/>
            <person name="Malacrida G."/>
            <person name="Simionati B."/>
            <person name="Cannata N."/>
            <person name="Romualdi C."/>
            <person name="Bartlett D.H."/>
            <person name="Valle G."/>
        </authorList>
    </citation>
    <scope>NUCLEOTIDE SEQUENCE [LARGE SCALE GENOMIC DNA]</scope>
    <source>
        <strain evidence="3">ATCC BAA-1253 / SS9</strain>
    </source>
</reference>
<name>Q6LJ69_PHOPR</name>
<dbReference type="AlphaFoldDB" id="Q6LJ69"/>
<dbReference type="eggNOG" id="ENOG50318QG">
    <property type="taxonomic scope" value="Bacteria"/>
</dbReference>
<evidence type="ECO:0000313" key="2">
    <source>
        <dbReference type="EMBL" id="CAG22661.1"/>
    </source>
</evidence>
<dbReference type="EMBL" id="CR378677">
    <property type="protein sequence ID" value="CAG22661.1"/>
    <property type="molecule type" value="Genomic_DNA"/>
</dbReference>
<gene>
    <name evidence="2" type="ordered locus">PBPRB0789</name>
</gene>
<feature type="coiled-coil region" evidence="1">
    <location>
        <begin position="128"/>
        <end position="225"/>
    </location>
</feature>
<protein>
    <submittedName>
        <fullName evidence="2">Uncharacterized protein</fullName>
    </submittedName>
</protein>
<dbReference type="KEGG" id="ppr:PBPRB0789"/>
<evidence type="ECO:0000313" key="3">
    <source>
        <dbReference type="Proteomes" id="UP000000593"/>
    </source>
</evidence>